<reference evidence="1" key="1">
    <citation type="submission" date="2021-10" db="EMBL/GenBank/DDBJ databases">
        <title>Collection of gut derived symbiotic bacterial strains cultured from healthy donors.</title>
        <authorList>
            <person name="Lin H."/>
            <person name="Littmann E."/>
            <person name="Kohout C."/>
            <person name="Pamer E.G."/>
        </authorList>
    </citation>
    <scope>NUCLEOTIDE SEQUENCE</scope>
    <source>
        <strain evidence="1">DFI.7.28A</strain>
    </source>
</reference>
<dbReference type="RefSeq" id="WP_015569098.1">
    <property type="nucleotide sequence ID" value="NZ_JAAISE010000028.1"/>
</dbReference>
<name>A0AAW4UNS7_9FIRM</name>
<comment type="caution">
    <text evidence="1">The sequence shown here is derived from an EMBL/GenBank/DDBJ whole genome shotgun (WGS) entry which is preliminary data.</text>
</comment>
<sequence>MIDCRRAYIGTKMELKPEAFKGKMFKVNERKIFLKKIKKILALFV</sequence>
<organism evidence="1 3">
    <name type="scientific">Agathobacter rectalis</name>
    <dbReference type="NCBI Taxonomy" id="39491"/>
    <lineage>
        <taxon>Bacteria</taxon>
        <taxon>Bacillati</taxon>
        <taxon>Bacillota</taxon>
        <taxon>Clostridia</taxon>
        <taxon>Lachnospirales</taxon>
        <taxon>Lachnospiraceae</taxon>
        <taxon>Agathobacter</taxon>
    </lineage>
</organism>
<accession>A0AAW4UNS7</accession>
<dbReference type="EMBL" id="JAJCJQ010000012">
    <property type="protein sequence ID" value="MCB6961039.1"/>
    <property type="molecule type" value="Genomic_DNA"/>
</dbReference>
<evidence type="ECO:0000313" key="2">
    <source>
        <dbReference type="EMBL" id="MCC2746502.1"/>
    </source>
</evidence>
<evidence type="ECO:0000313" key="1">
    <source>
        <dbReference type="EMBL" id="MCB6961039.1"/>
    </source>
</evidence>
<dbReference type="EMBL" id="JAJFBX010000006">
    <property type="protein sequence ID" value="MCC2746502.1"/>
    <property type="molecule type" value="Genomic_DNA"/>
</dbReference>
<dbReference type="Proteomes" id="UP001197741">
    <property type="component" value="Unassembled WGS sequence"/>
</dbReference>
<gene>
    <name evidence="1" type="ORF">LIZ82_09100</name>
    <name evidence="2" type="ORF">LK487_05555</name>
</gene>
<protein>
    <submittedName>
        <fullName evidence="1">Uncharacterized protein</fullName>
    </submittedName>
</protein>
<dbReference type="AlphaFoldDB" id="A0AAW4UNS7"/>
<dbReference type="Proteomes" id="UP001197847">
    <property type="component" value="Unassembled WGS sequence"/>
</dbReference>
<reference evidence="2" key="2">
    <citation type="submission" date="2021-10" db="EMBL/GenBank/DDBJ databases">
        <title>Collection of gut derived symbiotic bacterial strains cultured from healthy donors.</title>
        <authorList>
            <person name="Lin H."/>
            <person name="Littmann E."/>
            <person name="Claire K."/>
            <person name="Pamer E."/>
        </authorList>
    </citation>
    <scope>NUCLEOTIDE SEQUENCE</scope>
    <source>
        <strain evidence="2">MSK.22.92</strain>
    </source>
</reference>
<proteinExistence type="predicted"/>
<evidence type="ECO:0000313" key="3">
    <source>
        <dbReference type="Proteomes" id="UP001197741"/>
    </source>
</evidence>